<protein>
    <submittedName>
        <fullName evidence="1">Uncharacterized protein</fullName>
    </submittedName>
</protein>
<sequence length="210" mass="23980">MRHSYRDNSSSKPRPKNLYLILLIIMMVNSVVMIALSIVLATHVSKNSSLSSLDHDKINLPDNQVTLIMKTYIDANLLKEDPNLKPESFALNFDDYGGNSLAENWLGKTLGDFMLDYPDVFKIDETKMGKLVKGIKGSEKDYPWIDNADSYWWKISSSTHREQIENETTDDDDFGKDPNNSATTVGVSLLELKNYNVFWFTLCHFVPMFP</sequence>
<dbReference type="KEGG" id="efr:EFREU_v1c06680"/>
<proteinExistence type="predicted"/>
<accession>A0A2K8NU39</accession>
<dbReference type="EMBL" id="CP024962">
    <property type="protein sequence ID" value="ATZ16688.1"/>
    <property type="molecule type" value="Genomic_DNA"/>
</dbReference>
<dbReference type="RefSeq" id="WP_100609767.1">
    <property type="nucleotide sequence ID" value="NZ_CP024962.1"/>
</dbReference>
<organism evidence="1 2">
    <name type="scientific">Entomoplasma freundtii</name>
    <dbReference type="NCBI Taxonomy" id="74700"/>
    <lineage>
        <taxon>Bacteria</taxon>
        <taxon>Bacillati</taxon>
        <taxon>Mycoplasmatota</taxon>
        <taxon>Mollicutes</taxon>
        <taxon>Entomoplasmatales</taxon>
        <taxon>Entomoplasmataceae</taxon>
        <taxon>Entomoplasma</taxon>
    </lineage>
</organism>
<gene>
    <name evidence="1" type="ORF">EFREU_v1c06680</name>
</gene>
<evidence type="ECO:0000313" key="1">
    <source>
        <dbReference type="EMBL" id="ATZ16688.1"/>
    </source>
</evidence>
<dbReference type="AlphaFoldDB" id="A0A2K8NU39"/>
<reference evidence="1 2" key="1">
    <citation type="submission" date="2017-11" db="EMBL/GenBank/DDBJ databases">
        <title>Genome sequence of Entomoplasma freundtii BARC 318 (ATCC 51999).</title>
        <authorList>
            <person name="Lo W.-S."/>
            <person name="Gasparich G.E."/>
            <person name="Kuo C.-H."/>
        </authorList>
    </citation>
    <scope>NUCLEOTIDE SEQUENCE [LARGE SCALE GENOMIC DNA]</scope>
    <source>
        <strain evidence="1 2">BARC 318</strain>
    </source>
</reference>
<name>A0A2K8NU39_9MOLU</name>
<evidence type="ECO:0000313" key="2">
    <source>
        <dbReference type="Proteomes" id="UP000232222"/>
    </source>
</evidence>
<keyword evidence="2" id="KW-1185">Reference proteome</keyword>
<dbReference type="Proteomes" id="UP000232222">
    <property type="component" value="Chromosome"/>
</dbReference>